<dbReference type="KEGG" id="kdj:28969062"/>
<dbReference type="GeneID" id="28969062"/>
<dbReference type="AlphaFoldDB" id="A0A1A6A375"/>
<feature type="region of interest" description="Disordered" evidence="1">
    <location>
        <begin position="24"/>
        <end position="182"/>
    </location>
</feature>
<dbReference type="RefSeq" id="XP_018262347.1">
    <property type="nucleotide sequence ID" value="XM_018408656.1"/>
</dbReference>
<evidence type="ECO:0000313" key="2">
    <source>
        <dbReference type="EMBL" id="OBR84505.1"/>
    </source>
</evidence>
<dbReference type="EMBL" id="CP144535">
    <property type="protein sequence ID" value="WWC62593.1"/>
    <property type="molecule type" value="Genomic_DNA"/>
</dbReference>
<reference evidence="3" key="3">
    <citation type="submission" date="2024-02" db="EMBL/GenBank/DDBJ databases">
        <title>Comparative genomics of Cryptococcus and Kwoniella reveals pathogenesis evolution and contrasting modes of karyotype evolution via chromosome fusion or intercentromeric recombination.</title>
        <authorList>
            <person name="Coelho M.A."/>
            <person name="David-Palma M."/>
            <person name="Shea T."/>
            <person name="Bowers K."/>
            <person name="McGinley-Smith S."/>
            <person name="Mohammad A.W."/>
            <person name="Gnirke A."/>
            <person name="Yurkov A.M."/>
            <person name="Nowrousian M."/>
            <person name="Sun S."/>
            <person name="Cuomo C.A."/>
            <person name="Heitman J."/>
        </authorList>
    </citation>
    <scope>NUCLEOTIDE SEQUENCE</scope>
    <source>
        <strain evidence="3">CBS 10117</strain>
    </source>
</reference>
<reference evidence="3" key="2">
    <citation type="submission" date="2013-07" db="EMBL/GenBank/DDBJ databases">
        <authorList>
            <consortium name="The Broad Institute Genome Sequencing Platform"/>
            <person name="Cuomo C."/>
            <person name="Litvintseva A."/>
            <person name="Chen Y."/>
            <person name="Heitman J."/>
            <person name="Sun S."/>
            <person name="Springer D."/>
            <person name="Dromer F."/>
            <person name="Young S.K."/>
            <person name="Zeng Q."/>
            <person name="Gargeya S."/>
            <person name="Fitzgerald M."/>
            <person name="Abouelleil A."/>
            <person name="Alvarado L."/>
            <person name="Berlin A.M."/>
            <person name="Chapman S.B."/>
            <person name="Dewar J."/>
            <person name="Goldberg J."/>
            <person name="Griggs A."/>
            <person name="Gujja S."/>
            <person name="Hansen M."/>
            <person name="Howarth C."/>
            <person name="Imamovic A."/>
            <person name="Larimer J."/>
            <person name="McCowan C."/>
            <person name="Murphy C."/>
            <person name="Pearson M."/>
            <person name="Priest M."/>
            <person name="Roberts A."/>
            <person name="Saif S."/>
            <person name="Shea T."/>
            <person name="Sykes S."/>
            <person name="Wortman J."/>
            <person name="Nusbaum C."/>
            <person name="Birren B."/>
        </authorList>
    </citation>
    <scope>NUCLEOTIDE SEQUENCE</scope>
    <source>
        <strain evidence="3">CBS 10117</strain>
    </source>
</reference>
<dbReference type="VEuPathDB" id="FungiDB:I303_05363"/>
<proteinExistence type="predicted"/>
<feature type="compositionally biased region" description="Low complexity" evidence="1">
    <location>
        <begin position="121"/>
        <end position="132"/>
    </location>
</feature>
<accession>A0A1A6A375</accession>
<dbReference type="EMBL" id="KI894032">
    <property type="protein sequence ID" value="OBR84505.1"/>
    <property type="molecule type" value="Genomic_DNA"/>
</dbReference>
<protein>
    <submittedName>
        <fullName evidence="2">Uncharacterized protein</fullName>
    </submittedName>
</protein>
<feature type="compositionally biased region" description="Low complexity" evidence="1">
    <location>
        <begin position="163"/>
        <end position="176"/>
    </location>
</feature>
<keyword evidence="4" id="KW-1185">Reference proteome</keyword>
<sequence length="182" mass="18849">MDQPVKKSNPMDVLRKAVSDIFKSVKSIAGGKEKQKSKSKSKKKKDKRDKSKSLSISDTHATSSAQGPDLPRARAPQEGGEDGPDSPNDKPDPTPISHGNGHNDHVSNPVSITGNSPAVDAHSPSHAHTAHTGGRGHLPIAHDHSTSAHQPHHELSAGGEFAGGSHSHSATITSTSIGGGMG</sequence>
<feature type="compositionally biased region" description="Basic and acidic residues" evidence="1">
    <location>
        <begin position="140"/>
        <end position="155"/>
    </location>
</feature>
<dbReference type="Proteomes" id="UP000078595">
    <property type="component" value="Chromosome 6"/>
</dbReference>
<gene>
    <name evidence="2" type="ORF">I303_05363</name>
    <name evidence="3" type="ORF">I303_105190</name>
</gene>
<name>A0A1A6A375_9TREE</name>
<feature type="compositionally biased region" description="Basic residues" evidence="1">
    <location>
        <begin position="37"/>
        <end position="47"/>
    </location>
</feature>
<organism evidence="2">
    <name type="scientific">Kwoniella dejecticola CBS 10117</name>
    <dbReference type="NCBI Taxonomy" id="1296121"/>
    <lineage>
        <taxon>Eukaryota</taxon>
        <taxon>Fungi</taxon>
        <taxon>Dikarya</taxon>
        <taxon>Basidiomycota</taxon>
        <taxon>Agaricomycotina</taxon>
        <taxon>Tremellomycetes</taxon>
        <taxon>Tremellales</taxon>
        <taxon>Cryptococcaceae</taxon>
        <taxon>Kwoniella</taxon>
    </lineage>
</organism>
<feature type="compositionally biased region" description="Polar residues" evidence="1">
    <location>
        <begin position="106"/>
        <end position="116"/>
    </location>
</feature>
<evidence type="ECO:0000256" key="1">
    <source>
        <dbReference type="SAM" id="MobiDB-lite"/>
    </source>
</evidence>
<evidence type="ECO:0000313" key="4">
    <source>
        <dbReference type="Proteomes" id="UP000078595"/>
    </source>
</evidence>
<reference evidence="2" key="1">
    <citation type="submission" date="2013-07" db="EMBL/GenBank/DDBJ databases">
        <title>The Genome Sequence of Cryptococcus dejecticola CBS10117.</title>
        <authorList>
            <consortium name="The Broad Institute Genome Sequencing Platform"/>
            <person name="Cuomo C."/>
            <person name="Litvintseva A."/>
            <person name="Chen Y."/>
            <person name="Heitman J."/>
            <person name="Sun S."/>
            <person name="Springer D."/>
            <person name="Dromer F."/>
            <person name="Young S.K."/>
            <person name="Zeng Q."/>
            <person name="Gargeya S."/>
            <person name="Fitzgerald M."/>
            <person name="Abouelleil A."/>
            <person name="Alvarado L."/>
            <person name="Berlin A.M."/>
            <person name="Chapman S.B."/>
            <person name="Dewar J."/>
            <person name="Goldberg J."/>
            <person name="Griggs A."/>
            <person name="Gujja S."/>
            <person name="Hansen M."/>
            <person name="Howarth C."/>
            <person name="Imamovic A."/>
            <person name="Larimer J."/>
            <person name="McCowan C."/>
            <person name="Murphy C."/>
            <person name="Pearson M."/>
            <person name="Priest M."/>
            <person name="Roberts A."/>
            <person name="Saif S."/>
            <person name="Shea T."/>
            <person name="Sykes S."/>
            <person name="Wortman J."/>
            <person name="Nusbaum C."/>
            <person name="Birren B."/>
        </authorList>
    </citation>
    <scope>NUCLEOTIDE SEQUENCE [LARGE SCALE GENOMIC DNA]</scope>
    <source>
        <strain evidence="2">CBS 10117</strain>
    </source>
</reference>
<evidence type="ECO:0000313" key="3">
    <source>
        <dbReference type="EMBL" id="WWC62593.1"/>
    </source>
</evidence>